<dbReference type="EMBL" id="ALBS01000327">
    <property type="protein sequence ID" value="EJT45411.1"/>
    <property type="molecule type" value="Genomic_DNA"/>
</dbReference>
<gene>
    <name evidence="2" type="ORF">A1Q1_06174</name>
</gene>
<evidence type="ECO:0000256" key="1">
    <source>
        <dbReference type="SAM" id="MobiDB-lite"/>
    </source>
</evidence>
<dbReference type="Proteomes" id="UP000002748">
    <property type="component" value="Unassembled WGS sequence"/>
</dbReference>
<feature type="region of interest" description="Disordered" evidence="1">
    <location>
        <begin position="93"/>
        <end position="132"/>
    </location>
</feature>
<dbReference type="AlphaFoldDB" id="J5SFM0"/>
<accession>J5SFM0</accession>
<name>J5SFM0_TRIAS</name>
<protein>
    <submittedName>
        <fullName evidence="2">Uncharacterized protein</fullName>
    </submittedName>
</protein>
<dbReference type="VEuPathDB" id="FungiDB:A1Q1_06174"/>
<comment type="caution">
    <text evidence="2">The sequence shown here is derived from an EMBL/GenBank/DDBJ whole genome shotgun (WGS) entry which is preliminary data.</text>
</comment>
<dbReference type="GeneID" id="25989686"/>
<organism evidence="2 3">
    <name type="scientific">Trichosporon asahii var. asahii (strain ATCC 90039 / CBS 2479 / JCM 2466 / KCTC 7840 / NBRC 103889/ NCYC 2677 / UAMH 7654)</name>
    <name type="common">Yeast</name>
    <dbReference type="NCBI Taxonomy" id="1186058"/>
    <lineage>
        <taxon>Eukaryota</taxon>
        <taxon>Fungi</taxon>
        <taxon>Dikarya</taxon>
        <taxon>Basidiomycota</taxon>
        <taxon>Agaricomycotina</taxon>
        <taxon>Tremellomycetes</taxon>
        <taxon>Trichosporonales</taxon>
        <taxon>Trichosporonaceae</taxon>
        <taxon>Trichosporon</taxon>
    </lineage>
</organism>
<sequence>MADTHPNKGKGVAKWTKDHDVRSPSLRSLTSQALLVQGMIELLLQKPNRAALYALPGIVGEVDNNGGDRVNKKIKEILRNLAKTNGVDASVVNAATAKRAGPGEGSKPRKRARKVKEENEIKEEDEIEDEDE</sequence>
<evidence type="ECO:0000313" key="2">
    <source>
        <dbReference type="EMBL" id="EJT45411.1"/>
    </source>
</evidence>
<evidence type="ECO:0000313" key="3">
    <source>
        <dbReference type="Proteomes" id="UP000002748"/>
    </source>
</evidence>
<feature type="compositionally biased region" description="Acidic residues" evidence="1">
    <location>
        <begin position="120"/>
        <end position="132"/>
    </location>
</feature>
<reference evidence="2 3" key="1">
    <citation type="journal article" date="2012" name="Eukaryot. Cell">
        <title>Draft genome sequence of CBS 2479, the standard type strain of Trichosporon asahii.</title>
        <authorList>
            <person name="Yang R.Y."/>
            <person name="Li H.T."/>
            <person name="Zhu H."/>
            <person name="Zhou G.P."/>
            <person name="Wang M."/>
            <person name="Wang L."/>
        </authorList>
    </citation>
    <scope>NUCLEOTIDE SEQUENCE [LARGE SCALE GENOMIC DNA]</scope>
    <source>
        <strain evidence="3">ATCC 90039 / CBS 2479 / JCM 2466 / KCTC 7840 / NCYC 2677 / UAMH 7654</strain>
    </source>
</reference>
<dbReference type="HOGENOM" id="CLU_2225042_0_0_1"/>
<proteinExistence type="predicted"/>
<dbReference type="OrthoDB" id="2562728at2759"/>
<dbReference type="RefSeq" id="XP_014176858.1">
    <property type="nucleotide sequence ID" value="XM_014321383.1"/>
</dbReference>
<dbReference type="KEGG" id="tasa:A1Q1_06174"/>